<feature type="compositionally biased region" description="Gly residues" evidence="1">
    <location>
        <begin position="117"/>
        <end position="127"/>
    </location>
</feature>
<evidence type="ECO:0000313" key="2">
    <source>
        <dbReference type="EMBL" id="GGF69156.1"/>
    </source>
</evidence>
<gene>
    <name evidence="2" type="ORF">GCM10007301_31060</name>
</gene>
<keyword evidence="3" id="KW-1185">Reference proteome</keyword>
<dbReference type="Proteomes" id="UP000606044">
    <property type="component" value="Unassembled WGS sequence"/>
</dbReference>
<dbReference type="EMBL" id="BMCT01000004">
    <property type="protein sequence ID" value="GGF69156.1"/>
    <property type="molecule type" value="Genomic_DNA"/>
</dbReference>
<name>A0A917C5Q1_9HYPH</name>
<protein>
    <submittedName>
        <fullName evidence="2">Uncharacterized protein</fullName>
    </submittedName>
</protein>
<comment type="caution">
    <text evidence="2">The sequence shown here is derived from an EMBL/GenBank/DDBJ whole genome shotgun (WGS) entry which is preliminary data.</text>
</comment>
<organism evidence="2 3">
    <name type="scientific">Azorhizobium oxalatiphilum</name>
    <dbReference type="NCBI Taxonomy" id="980631"/>
    <lineage>
        <taxon>Bacteria</taxon>
        <taxon>Pseudomonadati</taxon>
        <taxon>Pseudomonadota</taxon>
        <taxon>Alphaproteobacteria</taxon>
        <taxon>Hyphomicrobiales</taxon>
        <taxon>Xanthobacteraceae</taxon>
        <taxon>Azorhizobium</taxon>
    </lineage>
</organism>
<reference evidence="2" key="1">
    <citation type="journal article" date="2014" name="Int. J. Syst. Evol. Microbiol.">
        <title>Complete genome sequence of Corynebacterium casei LMG S-19264T (=DSM 44701T), isolated from a smear-ripened cheese.</title>
        <authorList>
            <consortium name="US DOE Joint Genome Institute (JGI-PGF)"/>
            <person name="Walter F."/>
            <person name="Albersmeier A."/>
            <person name="Kalinowski J."/>
            <person name="Ruckert C."/>
        </authorList>
    </citation>
    <scope>NUCLEOTIDE SEQUENCE</scope>
    <source>
        <strain evidence="2">CCM 7897</strain>
    </source>
</reference>
<reference evidence="2" key="2">
    <citation type="submission" date="2020-09" db="EMBL/GenBank/DDBJ databases">
        <authorList>
            <person name="Sun Q."/>
            <person name="Sedlacek I."/>
        </authorList>
    </citation>
    <scope>NUCLEOTIDE SEQUENCE</scope>
    <source>
        <strain evidence="2">CCM 7897</strain>
    </source>
</reference>
<feature type="region of interest" description="Disordered" evidence="1">
    <location>
        <begin position="104"/>
        <end position="142"/>
    </location>
</feature>
<accession>A0A917C5Q1</accession>
<feature type="region of interest" description="Disordered" evidence="1">
    <location>
        <begin position="48"/>
        <end position="74"/>
    </location>
</feature>
<sequence length="142" mass="15059">MLLRKTIHETGKGFASPIRHVTSRMCMEMPGGDPVAPALSKRTCASLASFRSESQPGTPAAAATQRAEPAKDSRIPLRQLDGRGWVHLSVMQVSAPRVRKRVRYPTLRGTGETRDGFGMGKAAGSGTGVTAARAAGCTEPRT</sequence>
<evidence type="ECO:0000313" key="3">
    <source>
        <dbReference type="Proteomes" id="UP000606044"/>
    </source>
</evidence>
<evidence type="ECO:0000256" key="1">
    <source>
        <dbReference type="SAM" id="MobiDB-lite"/>
    </source>
</evidence>
<proteinExistence type="predicted"/>
<dbReference type="AlphaFoldDB" id="A0A917C5Q1"/>
<feature type="compositionally biased region" description="Low complexity" evidence="1">
    <location>
        <begin position="55"/>
        <end position="67"/>
    </location>
</feature>